<evidence type="ECO:0000313" key="11">
    <source>
        <dbReference type="Proteomes" id="UP000294257"/>
    </source>
</evidence>
<evidence type="ECO:0000259" key="9">
    <source>
        <dbReference type="Pfam" id="PF12704"/>
    </source>
</evidence>
<evidence type="ECO:0000256" key="1">
    <source>
        <dbReference type="ARBA" id="ARBA00004651"/>
    </source>
</evidence>
<feature type="transmembrane region" description="Helical" evidence="7">
    <location>
        <begin position="323"/>
        <end position="346"/>
    </location>
</feature>
<dbReference type="PANTHER" id="PTHR30489:SF0">
    <property type="entry name" value="LIPOPROTEIN-RELEASING SYSTEM TRANSMEMBRANE PROTEIN LOLE"/>
    <property type="match status" value="1"/>
</dbReference>
<evidence type="ECO:0000313" key="10">
    <source>
        <dbReference type="EMBL" id="RZS32682.1"/>
    </source>
</evidence>
<feature type="transmembrane region" description="Helical" evidence="7">
    <location>
        <begin position="16"/>
        <end position="37"/>
    </location>
</feature>
<dbReference type="Pfam" id="PF12704">
    <property type="entry name" value="MacB_PCD"/>
    <property type="match status" value="2"/>
</dbReference>
<feature type="domain" description="MacB-like periplasmic core" evidence="9">
    <location>
        <begin position="19"/>
        <end position="237"/>
    </location>
</feature>
<dbReference type="GO" id="GO:0044874">
    <property type="term" value="P:lipoprotein localization to outer membrane"/>
    <property type="evidence" value="ECO:0007669"/>
    <property type="project" value="TreeGrafter"/>
</dbReference>
<organism evidence="10 11">
    <name type="scientific">Herbihabitans rhizosphaerae</name>
    <dbReference type="NCBI Taxonomy" id="1872711"/>
    <lineage>
        <taxon>Bacteria</taxon>
        <taxon>Bacillati</taxon>
        <taxon>Actinomycetota</taxon>
        <taxon>Actinomycetes</taxon>
        <taxon>Pseudonocardiales</taxon>
        <taxon>Pseudonocardiaceae</taxon>
        <taxon>Herbihabitans</taxon>
    </lineage>
</organism>
<evidence type="ECO:0000256" key="6">
    <source>
        <dbReference type="ARBA" id="ARBA00023136"/>
    </source>
</evidence>
<feature type="transmembrane region" description="Helical" evidence="7">
    <location>
        <begin position="448"/>
        <end position="472"/>
    </location>
</feature>
<evidence type="ECO:0000256" key="5">
    <source>
        <dbReference type="ARBA" id="ARBA00022989"/>
    </source>
</evidence>
<feature type="domain" description="ABC3 transporter permease C-terminal" evidence="8">
    <location>
        <begin position="732"/>
        <end position="847"/>
    </location>
</feature>
<dbReference type="InterPro" id="IPR003838">
    <property type="entry name" value="ABC3_permease_C"/>
</dbReference>
<evidence type="ECO:0000256" key="2">
    <source>
        <dbReference type="ARBA" id="ARBA00005236"/>
    </source>
</evidence>
<dbReference type="PANTHER" id="PTHR30489">
    <property type="entry name" value="LIPOPROTEIN-RELEASING SYSTEM TRANSMEMBRANE PROTEIN LOLE"/>
    <property type="match status" value="1"/>
</dbReference>
<evidence type="ECO:0000256" key="4">
    <source>
        <dbReference type="ARBA" id="ARBA00022692"/>
    </source>
</evidence>
<feature type="domain" description="ABC3 transporter permease C-terminal" evidence="8">
    <location>
        <begin position="274"/>
        <end position="389"/>
    </location>
</feature>
<evidence type="ECO:0000259" key="8">
    <source>
        <dbReference type="Pfam" id="PF02687"/>
    </source>
</evidence>
<keyword evidence="4 7" id="KW-0812">Transmembrane</keyword>
<feature type="domain" description="MacB-like periplasmic core" evidence="9">
    <location>
        <begin position="520"/>
        <end position="698"/>
    </location>
</feature>
<comment type="similarity">
    <text evidence="2">Belongs to the ABC-4 integral membrane protein family. LolC/E subfamily.</text>
</comment>
<dbReference type="Proteomes" id="UP000294257">
    <property type="component" value="Unassembled WGS sequence"/>
</dbReference>
<feature type="transmembrane region" description="Helical" evidence="7">
    <location>
        <begin position="366"/>
        <end position="386"/>
    </location>
</feature>
<keyword evidence="11" id="KW-1185">Reference proteome</keyword>
<evidence type="ECO:0000256" key="3">
    <source>
        <dbReference type="ARBA" id="ARBA00022475"/>
    </source>
</evidence>
<keyword evidence="3" id="KW-1003">Cell membrane</keyword>
<dbReference type="OrthoDB" id="3223244at2"/>
<dbReference type="EMBL" id="SGWQ01000011">
    <property type="protein sequence ID" value="RZS32682.1"/>
    <property type="molecule type" value="Genomic_DNA"/>
</dbReference>
<feature type="transmembrane region" description="Helical" evidence="7">
    <location>
        <begin position="268"/>
        <end position="295"/>
    </location>
</feature>
<feature type="transmembrane region" description="Helical" evidence="7">
    <location>
        <begin position="817"/>
        <end position="837"/>
    </location>
</feature>
<dbReference type="InterPro" id="IPR051447">
    <property type="entry name" value="Lipoprotein-release_system"/>
</dbReference>
<feature type="transmembrane region" description="Helical" evidence="7">
    <location>
        <begin position="414"/>
        <end position="436"/>
    </location>
</feature>
<dbReference type="GO" id="GO:0098797">
    <property type="term" value="C:plasma membrane protein complex"/>
    <property type="evidence" value="ECO:0007669"/>
    <property type="project" value="TreeGrafter"/>
</dbReference>
<keyword evidence="5 7" id="KW-1133">Transmembrane helix</keyword>
<accession>A0A4Q7KFM4</accession>
<comment type="caution">
    <text evidence="10">The sequence shown here is derived from an EMBL/GenBank/DDBJ whole genome shotgun (WGS) entry which is preliminary data.</text>
</comment>
<sequence>MFGLAMKTLRFRKGGFIGTFIAMFFGTVMVMACGGLMESGITTAVPPQRLAAAPVVVTAEVDFDLAKQNPGDAEEDPEIGTLPERAPLDANLVGTISGIQGVRKAVPDVSFPATLVKDGMPVGPGTTSLGHGWASAELTPFTLSEGAQPSGAGQVVLEQQLASMAGVKPGDTVQVAVRGKTETFTVSGIAAPTGTLTTSALFFSDDRAQQFSGGRIDSIGVLAADGVDAKTLRDRVAGKLDKSKAVALIGDDRGVAEFPEAAISSENLIILSAVFGGFALMVAMFVVASTLGLSIQQRMREMAMLRAIGTTPRQLRRMIISETMVVSVVAIAAALFPGVIFGEWLFDQFTANGVVPKVVEFHSGLVPFAAAGGIALLTAWASARVASKRAANTRPTEALAEAAIQTKWLTWTRVLFSVICLAGGTVLMVITATMMTGPIAQSTAGPTVMLWAIGLALIFPGITKVMTAIFQWPLRALSGLSGSIAILNSKARSIPVAAAITPIMLATGIAIGNLYLQTTNIAAAEKAYTENLRADAVITTSTGGIAPELVDQVRTVPGVAGASAFVTSNTWVEAPYDTTQSNDGFPVQGVTADGVGQTTAITPTAGELTALRGNTMALPTEHARKIGKNVGDTMTMRLGDGAKLDMKIVATFDPRPGFEMILMPAELIAAHTTEGLASQILVRAAPGTDIGALTAALGTLTADKPGVIVADRNVLTETYSEQQQTQAWINYLLVGMIVAYTALAVVNTLVMATAARRREFGLQRLTGFTRGQVMRMMAVEAALIALVGIVIGTAISATSLVPFSIVVSDTPWPSGPIWIYLAVIGVAGALAFLSTLLPAWAAMRQKPVETVAGAE</sequence>
<feature type="transmembrane region" description="Helical" evidence="7">
    <location>
        <begin position="776"/>
        <end position="797"/>
    </location>
</feature>
<feature type="transmembrane region" description="Helical" evidence="7">
    <location>
        <begin position="493"/>
        <end position="516"/>
    </location>
</feature>
<evidence type="ECO:0000256" key="7">
    <source>
        <dbReference type="SAM" id="Phobius"/>
    </source>
</evidence>
<dbReference type="Pfam" id="PF02687">
    <property type="entry name" value="FtsX"/>
    <property type="match status" value="2"/>
</dbReference>
<protein>
    <submittedName>
        <fullName evidence="10">Putative ABC transport system permease protein</fullName>
    </submittedName>
</protein>
<feature type="transmembrane region" description="Helical" evidence="7">
    <location>
        <begin position="728"/>
        <end position="755"/>
    </location>
</feature>
<keyword evidence="6 7" id="KW-0472">Membrane</keyword>
<name>A0A4Q7KFM4_9PSEU</name>
<gene>
    <name evidence="10" type="ORF">EV193_11159</name>
</gene>
<dbReference type="PROSITE" id="PS51257">
    <property type="entry name" value="PROKAR_LIPOPROTEIN"/>
    <property type="match status" value="1"/>
</dbReference>
<dbReference type="InterPro" id="IPR025857">
    <property type="entry name" value="MacB_PCD"/>
</dbReference>
<reference evidence="10 11" key="1">
    <citation type="submission" date="2019-02" db="EMBL/GenBank/DDBJ databases">
        <title>Genomic Encyclopedia of Type Strains, Phase IV (KMG-IV): sequencing the most valuable type-strain genomes for metagenomic binning, comparative biology and taxonomic classification.</title>
        <authorList>
            <person name="Goeker M."/>
        </authorList>
    </citation>
    <scope>NUCLEOTIDE SEQUENCE [LARGE SCALE GENOMIC DNA]</scope>
    <source>
        <strain evidence="10 11">DSM 101727</strain>
    </source>
</reference>
<dbReference type="AlphaFoldDB" id="A0A4Q7KFM4"/>
<proteinExistence type="inferred from homology"/>
<comment type="subcellular location">
    <subcellularLocation>
        <location evidence="1">Cell membrane</location>
        <topology evidence="1">Multi-pass membrane protein</topology>
    </subcellularLocation>
</comment>